<keyword evidence="1" id="KW-0812">Transmembrane</keyword>
<accession>A0A3G5A7R0</accession>
<name>A0A3G5A7R0_9VIRU</name>
<organism evidence="2">
    <name type="scientific">Hyperionvirus sp</name>
    <dbReference type="NCBI Taxonomy" id="2487770"/>
    <lineage>
        <taxon>Viruses</taxon>
        <taxon>Varidnaviria</taxon>
        <taxon>Bamfordvirae</taxon>
        <taxon>Nucleocytoviricota</taxon>
        <taxon>Megaviricetes</taxon>
        <taxon>Imitervirales</taxon>
        <taxon>Mimiviridae</taxon>
        <taxon>Klosneuvirinae</taxon>
    </lineage>
</organism>
<evidence type="ECO:0000256" key="1">
    <source>
        <dbReference type="SAM" id="Phobius"/>
    </source>
</evidence>
<feature type="transmembrane region" description="Helical" evidence="1">
    <location>
        <begin position="163"/>
        <end position="185"/>
    </location>
</feature>
<dbReference type="SMART" id="SM00710">
    <property type="entry name" value="PbH1"/>
    <property type="match status" value="3"/>
</dbReference>
<dbReference type="EMBL" id="MK072383">
    <property type="protein sequence ID" value="AYV82544.1"/>
    <property type="molecule type" value="Genomic_DNA"/>
</dbReference>
<gene>
    <name evidence="2" type="ORF">Hyperionvirus1_123</name>
</gene>
<sequence length="505" mass="55057">MTNELEIRRFEALTKGKGTLEELKNKYISMYYPEINLLKKSLESKAVPETQNCICKKRLGKRKITQRDFRSGGYIIDRPGNYYFGEDIVFSAKNDNLVAITITASNVNLDLNSRSLQGVNNATIGIFVGNQNNITIRNGLITGFLIYGISVLPNSNFFILENLFFSLIGGFTSFVTIIAAVLLAGCSNITISKCKIYQLVNVSEDIPNLYGLFLFNCTEFYIDQTTIAFCQSSTGSTGLFLNLCQSGKINNCIVNRIQSQGSLISEQIQFFTIGINVLQCSDISIDGSNVSLLSVNGGIAWGINIELSLEPFASCTVNNSNISQIFCFNGIEGSIASGMRIFNFRTVNVQNTSVTAILANGGIGIGFSENASTVNFTNCHASHIQSTDKAIGFGYDTSRATDDEFSISLGTVWKECIADSCEIVNTPNKGITSGFDLFRHIGSTLKDSISQNNQYGLLNDGGVIIPPVLPNNSSKNIVQGNTFTNNTIGIFDNKGQTTYVNNTIN</sequence>
<keyword evidence="1" id="KW-1133">Transmembrane helix</keyword>
<proteinExistence type="predicted"/>
<reference evidence="2" key="1">
    <citation type="submission" date="2018-10" db="EMBL/GenBank/DDBJ databases">
        <title>Hidden diversity of soil giant viruses.</title>
        <authorList>
            <person name="Schulz F."/>
            <person name="Alteio L."/>
            <person name="Goudeau D."/>
            <person name="Ryan E.M."/>
            <person name="Malmstrom R.R."/>
            <person name="Blanchard J."/>
            <person name="Woyke T."/>
        </authorList>
    </citation>
    <scope>NUCLEOTIDE SEQUENCE</scope>
    <source>
        <strain evidence="2">HYV1</strain>
    </source>
</reference>
<protein>
    <recommendedName>
        <fullName evidence="3">Right handed beta helix domain-containing protein</fullName>
    </recommendedName>
</protein>
<dbReference type="InterPro" id="IPR006626">
    <property type="entry name" value="PbH1"/>
</dbReference>
<keyword evidence="1" id="KW-0472">Membrane</keyword>
<evidence type="ECO:0000313" key="2">
    <source>
        <dbReference type="EMBL" id="AYV82544.1"/>
    </source>
</evidence>
<evidence type="ECO:0008006" key="3">
    <source>
        <dbReference type="Google" id="ProtNLM"/>
    </source>
</evidence>
<dbReference type="SUPFAM" id="SSF51126">
    <property type="entry name" value="Pectin lyase-like"/>
    <property type="match status" value="1"/>
</dbReference>
<dbReference type="InterPro" id="IPR011050">
    <property type="entry name" value="Pectin_lyase_fold/virulence"/>
</dbReference>